<keyword evidence="3 10" id="KW-0662">Pyridine nucleotide biosynthesis</keyword>
<dbReference type="SUPFAM" id="SSF52374">
    <property type="entry name" value="Nucleotidylyl transferase"/>
    <property type="match status" value="1"/>
</dbReference>
<proteinExistence type="inferred from homology"/>
<evidence type="ECO:0000256" key="7">
    <source>
        <dbReference type="ARBA" id="ARBA00022840"/>
    </source>
</evidence>
<dbReference type="EMBL" id="JBAWSY010000003">
    <property type="protein sequence ID" value="MEI4769477.1"/>
    <property type="molecule type" value="Genomic_DNA"/>
</dbReference>
<comment type="similarity">
    <text evidence="10">Belongs to the NadD family.</text>
</comment>
<evidence type="ECO:0000256" key="4">
    <source>
        <dbReference type="ARBA" id="ARBA00022679"/>
    </source>
</evidence>
<keyword evidence="7 10" id="KW-0067">ATP-binding</keyword>
<dbReference type="Pfam" id="PF01467">
    <property type="entry name" value="CTP_transf_like"/>
    <property type="match status" value="1"/>
</dbReference>
<evidence type="ECO:0000256" key="9">
    <source>
        <dbReference type="ARBA" id="ARBA00048721"/>
    </source>
</evidence>
<keyword evidence="4 10" id="KW-0808">Transferase</keyword>
<evidence type="ECO:0000313" key="12">
    <source>
        <dbReference type="EMBL" id="MEI4769477.1"/>
    </source>
</evidence>
<dbReference type="NCBIfam" id="TIGR00482">
    <property type="entry name" value="nicotinate (nicotinamide) nucleotide adenylyltransferase"/>
    <property type="match status" value="1"/>
</dbReference>
<evidence type="ECO:0000256" key="2">
    <source>
        <dbReference type="ARBA" id="ARBA00005019"/>
    </source>
</evidence>
<accession>A0ABU8F392</accession>
<gene>
    <name evidence="10" type="primary">nadD</name>
    <name evidence="12" type="ORF">WAX74_07435</name>
</gene>
<evidence type="ECO:0000256" key="6">
    <source>
        <dbReference type="ARBA" id="ARBA00022741"/>
    </source>
</evidence>
<comment type="catalytic activity">
    <reaction evidence="9 10">
        <text>nicotinate beta-D-ribonucleotide + ATP + H(+) = deamido-NAD(+) + diphosphate</text>
        <dbReference type="Rhea" id="RHEA:22860"/>
        <dbReference type="ChEBI" id="CHEBI:15378"/>
        <dbReference type="ChEBI" id="CHEBI:30616"/>
        <dbReference type="ChEBI" id="CHEBI:33019"/>
        <dbReference type="ChEBI" id="CHEBI:57502"/>
        <dbReference type="ChEBI" id="CHEBI:58437"/>
        <dbReference type="EC" id="2.7.7.18"/>
    </reaction>
</comment>
<dbReference type="CDD" id="cd02165">
    <property type="entry name" value="NMNAT"/>
    <property type="match status" value="1"/>
</dbReference>
<evidence type="ECO:0000256" key="1">
    <source>
        <dbReference type="ARBA" id="ARBA00002324"/>
    </source>
</evidence>
<keyword evidence="13" id="KW-1185">Reference proteome</keyword>
<keyword evidence="5 10" id="KW-0548">Nucleotidyltransferase</keyword>
<name>A0ABU8F392_9BACI</name>
<dbReference type="NCBIfam" id="TIGR00125">
    <property type="entry name" value="cyt_tran_rel"/>
    <property type="match status" value="1"/>
</dbReference>
<comment type="pathway">
    <text evidence="2 10">Cofactor biosynthesis; NAD(+) biosynthesis; deamido-NAD(+) from nicotinate D-ribonucleotide: step 1/1.</text>
</comment>
<evidence type="ECO:0000256" key="5">
    <source>
        <dbReference type="ARBA" id="ARBA00022695"/>
    </source>
</evidence>
<dbReference type="EC" id="2.7.7.18" evidence="10"/>
<dbReference type="NCBIfam" id="NF000840">
    <property type="entry name" value="PRK00071.1-3"/>
    <property type="match status" value="1"/>
</dbReference>
<evidence type="ECO:0000313" key="13">
    <source>
        <dbReference type="Proteomes" id="UP001364890"/>
    </source>
</evidence>
<dbReference type="InterPro" id="IPR005248">
    <property type="entry name" value="NadD/NMNAT"/>
</dbReference>
<comment type="function">
    <text evidence="1 10">Catalyzes the reversible adenylation of nicotinate mononucleotide (NaMN) to nicotinic acid adenine dinucleotide (NaAD).</text>
</comment>
<evidence type="ECO:0000256" key="8">
    <source>
        <dbReference type="ARBA" id="ARBA00023027"/>
    </source>
</evidence>
<dbReference type="PANTHER" id="PTHR39321">
    <property type="entry name" value="NICOTINATE-NUCLEOTIDE ADENYLYLTRANSFERASE-RELATED"/>
    <property type="match status" value="1"/>
</dbReference>
<dbReference type="Gene3D" id="3.40.50.620">
    <property type="entry name" value="HUPs"/>
    <property type="match status" value="1"/>
</dbReference>
<dbReference type="PANTHER" id="PTHR39321:SF3">
    <property type="entry name" value="PHOSPHOPANTETHEINE ADENYLYLTRANSFERASE"/>
    <property type="match status" value="1"/>
</dbReference>
<dbReference type="Proteomes" id="UP001364890">
    <property type="component" value="Unassembled WGS sequence"/>
</dbReference>
<evidence type="ECO:0000259" key="11">
    <source>
        <dbReference type="Pfam" id="PF01467"/>
    </source>
</evidence>
<reference evidence="12 13" key="1">
    <citation type="submission" date="2024-01" db="EMBL/GenBank/DDBJ databases">
        <title>Seven novel Bacillus-like species.</title>
        <authorList>
            <person name="Liu G."/>
        </authorList>
    </citation>
    <scope>NUCLEOTIDE SEQUENCE [LARGE SCALE GENOMIC DNA]</scope>
    <source>
        <strain evidence="12 13">FJAT-51614</strain>
    </source>
</reference>
<sequence>MSKKVGILGGTFNPPHMGHLIIANEVLHGLNLDEVRFMPNATPPHKKKDEHVSEANRLKMVKLAIRDIPKMNVESIELERGGTSYTFDTMELLQEREPTTTFFFIIGGDQVEYLPNWHRIDELVKKVQIVGVPRPNNTFETAYPIIKLNIPQIELSSTIVRNRLQNGKTTKFLLPESVRDFIQREKLYESQ</sequence>
<organism evidence="12 13">
    <name type="scientific">Psychrobacillus mangrovi</name>
    <dbReference type="NCBI Taxonomy" id="3117745"/>
    <lineage>
        <taxon>Bacteria</taxon>
        <taxon>Bacillati</taxon>
        <taxon>Bacillota</taxon>
        <taxon>Bacilli</taxon>
        <taxon>Bacillales</taxon>
        <taxon>Bacillaceae</taxon>
        <taxon>Psychrobacillus</taxon>
    </lineage>
</organism>
<evidence type="ECO:0000256" key="10">
    <source>
        <dbReference type="HAMAP-Rule" id="MF_00244"/>
    </source>
</evidence>
<evidence type="ECO:0000256" key="3">
    <source>
        <dbReference type="ARBA" id="ARBA00022642"/>
    </source>
</evidence>
<protein>
    <recommendedName>
        <fullName evidence="10">Probable nicotinate-nucleotide adenylyltransferase</fullName>
        <ecNumber evidence="10">2.7.7.18</ecNumber>
    </recommendedName>
    <alternativeName>
        <fullName evidence="10">Deamido-NAD(+) diphosphorylase</fullName>
    </alternativeName>
    <alternativeName>
        <fullName evidence="10">Deamido-NAD(+) pyrophosphorylase</fullName>
    </alternativeName>
    <alternativeName>
        <fullName evidence="10">Nicotinate mononucleotide adenylyltransferase</fullName>
        <shortName evidence="10">NaMN adenylyltransferase</shortName>
    </alternativeName>
</protein>
<dbReference type="NCBIfam" id="NF000841">
    <property type="entry name" value="PRK00071.1-4"/>
    <property type="match status" value="1"/>
</dbReference>
<comment type="caution">
    <text evidence="12">The sequence shown here is derived from an EMBL/GenBank/DDBJ whole genome shotgun (WGS) entry which is preliminary data.</text>
</comment>
<feature type="domain" description="Cytidyltransferase-like" evidence="11">
    <location>
        <begin position="7"/>
        <end position="163"/>
    </location>
</feature>
<dbReference type="GO" id="GO:0004515">
    <property type="term" value="F:nicotinate-nucleotide adenylyltransferase activity"/>
    <property type="evidence" value="ECO:0007669"/>
    <property type="project" value="UniProtKB-EC"/>
</dbReference>
<keyword evidence="6 10" id="KW-0547">Nucleotide-binding</keyword>
<dbReference type="InterPro" id="IPR014729">
    <property type="entry name" value="Rossmann-like_a/b/a_fold"/>
</dbReference>
<dbReference type="InterPro" id="IPR004821">
    <property type="entry name" value="Cyt_trans-like"/>
</dbReference>
<dbReference type="HAMAP" id="MF_00244">
    <property type="entry name" value="NaMN_adenylyltr"/>
    <property type="match status" value="1"/>
</dbReference>
<dbReference type="RefSeq" id="WP_336497024.1">
    <property type="nucleotide sequence ID" value="NZ_JBAWSY010000003.1"/>
</dbReference>
<keyword evidence="8 10" id="KW-0520">NAD</keyword>